<proteinExistence type="predicted"/>
<evidence type="ECO:0000313" key="2">
    <source>
        <dbReference type="EMBL" id="MFC0605172.1"/>
    </source>
</evidence>
<accession>A0ABV6QBB9</accession>
<protein>
    <submittedName>
        <fullName evidence="2">Lipocalin family protein</fullName>
    </submittedName>
</protein>
<dbReference type="RefSeq" id="WP_386064053.1">
    <property type="nucleotide sequence ID" value="NZ_JBHLTQ010000005.1"/>
</dbReference>
<dbReference type="Pfam" id="PF13648">
    <property type="entry name" value="Lipocalin_4"/>
    <property type="match status" value="1"/>
</dbReference>
<dbReference type="Proteomes" id="UP001589832">
    <property type="component" value="Unassembled WGS sequence"/>
</dbReference>
<reference evidence="2 3" key="1">
    <citation type="submission" date="2024-09" db="EMBL/GenBank/DDBJ databases">
        <authorList>
            <person name="Sun Q."/>
            <person name="Mori K."/>
        </authorList>
    </citation>
    <scope>NUCLEOTIDE SEQUENCE [LARGE SCALE GENOMIC DNA]</scope>
    <source>
        <strain evidence="2 3">NCAIM B.02481</strain>
    </source>
</reference>
<feature type="domain" description="Lipocalin-like" evidence="1">
    <location>
        <begin position="13"/>
        <end position="111"/>
    </location>
</feature>
<evidence type="ECO:0000259" key="1">
    <source>
        <dbReference type="Pfam" id="PF13648"/>
    </source>
</evidence>
<organism evidence="2 3">
    <name type="scientific">Winogradskyella pulchriflava</name>
    <dbReference type="NCBI Taxonomy" id="1110688"/>
    <lineage>
        <taxon>Bacteria</taxon>
        <taxon>Pseudomonadati</taxon>
        <taxon>Bacteroidota</taxon>
        <taxon>Flavobacteriia</taxon>
        <taxon>Flavobacteriales</taxon>
        <taxon>Flavobacteriaceae</taxon>
        <taxon>Winogradskyella</taxon>
    </lineage>
</organism>
<gene>
    <name evidence="2" type="ORF">ACFFGA_11445</name>
</gene>
<dbReference type="EMBL" id="JBHLTQ010000005">
    <property type="protein sequence ID" value="MFC0605172.1"/>
    <property type="molecule type" value="Genomic_DNA"/>
</dbReference>
<name>A0ABV6QBB9_9FLAO</name>
<dbReference type="InterPro" id="IPR024311">
    <property type="entry name" value="Lipocalin-like"/>
</dbReference>
<evidence type="ECO:0000313" key="3">
    <source>
        <dbReference type="Proteomes" id="UP001589832"/>
    </source>
</evidence>
<comment type="caution">
    <text evidence="2">The sequence shown here is derived from an EMBL/GenBank/DDBJ whole genome shotgun (WGS) entry which is preliminary data.</text>
</comment>
<keyword evidence="3" id="KW-1185">Reference proteome</keyword>
<sequence>MKRTTTELNINYLTGTWKYTSKLNHSLLVLYKTSNTKKSYDEGIMKFSADGKMSKQLSGNSRKCGNDRSSNRYLGGNWTFDKEHSILTIKFGKFSTTEYEILELSSNKLILKRIIR</sequence>